<evidence type="ECO:0000313" key="5">
    <source>
        <dbReference type="Proteomes" id="UP001519287"/>
    </source>
</evidence>
<dbReference type="Proteomes" id="UP001519287">
    <property type="component" value="Unassembled WGS sequence"/>
</dbReference>
<proteinExistence type="predicted"/>
<keyword evidence="1" id="KW-0433">Leucine-rich repeat</keyword>
<name>A0ABS4ITE6_9BACL</name>
<dbReference type="SUPFAM" id="SSF52058">
    <property type="entry name" value="L domain-like"/>
    <property type="match status" value="1"/>
</dbReference>
<dbReference type="RefSeq" id="WP_209971592.1">
    <property type="nucleotide sequence ID" value="NZ_JAGGLB010000006.1"/>
</dbReference>
<dbReference type="Gene3D" id="2.20.28.30">
    <property type="entry name" value="RNA polymerase ii, chain L"/>
    <property type="match status" value="1"/>
</dbReference>
<dbReference type="PANTHER" id="PTHR46652:SF3">
    <property type="entry name" value="LEUCINE-RICH REPEAT-CONTAINING PROTEIN 9"/>
    <property type="match status" value="1"/>
</dbReference>
<dbReference type="PANTHER" id="PTHR46652">
    <property type="entry name" value="LEUCINE-RICH REPEAT AND IQ DOMAIN-CONTAINING PROTEIN 1-RELATED"/>
    <property type="match status" value="1"/>
</dbReference>
<keyword evidence="4" id="KW-0240">DNA-directed RNA polymerase</keyword>
<feature type="transmembrane region" description="Helical" evidence="3">
    <location>
        <begin position="67"/>
        <end position="85"/>
    </location>
</feature>
<evidence type="ECO:0000313" key="4">
    <source>
        <dbReference type="EMBL" id="MBP1990844.1"/>
    </source>
</evidence>
<sequence length="620" mass="70671">MGLIKLNCPNCNGKIEHKDEKTFKCPYCGTELLLNENKVYYVDQTINNYYGAAPAARKTPTQTKAGTLLLTFVILAFAAVGYFYLTNNQQQKGIVSKVEIRTMPESEVVLFFLRDIFNKGEVMPTEEELASIRYLSVGYEDNQWRFTYSFDDPFNTKQAKMHDYVVMDKILNTKRLEQKDFEAFSGLTALDLRNTYEILKNEKVTFQHMQGLKSYSGGFNESFSQFAEYFADKDKIEELILQIRSDDELAVVLQFPNLKNLEITYIGESVTDFKLLGQLNLQSLGLRGCNDLQWLSVLTNLKSLKLQYSEATDFTSFYSLNQLQELDLKFVKNLKTMDFIQNMPQLQVLKMDFAEISNLNILKDKASLTKLYLTLSSLDSLDFVNSLTSLTELSISSYYGSVPTLTLPNLRKAELPGAFVQKLTAPALMSLSADISGMTLSGEKIVEFPQLEELSIEESGQLSEIRALNKVPSLKNLSIHDIYIDNEIDALFSLSHVTNLTCKECRIDLNKVTPFENDVLEHLALEKVTFKLGDDFSKEVEKVMPYFSNMSALRTFTMQDSMLQSLQFMKKWQQIEELHLENNAIVDIEPLVGMPKLKKLFILGNQVHNKTVLDKGVSVY</sequence>
<keyword evidence="2" id="KW-0677">Repeat</keyword>
<dbReference type="PROSITE" id="PS51450">
    <property type="entry name" value="LRR"/>
    <property type="match status" value="1"/>
</dbReference>
<evidence type="ECO:0000256" key="3">
    <source>
        <dbReference type="SAM" id="Phobius"/>
    </source>
</evidence>
<keyword evidence="4" id="KW-0804">Transcription</keyword>
<keyword evidence="3" id="KW-0812">Transmembrane</keyword>
<keyword evidence="3" id="KW-1133">Transmembrane helix</keyword>
<dbReference type="InterPro" id="IPR032675">
    <property type="entry name" value="LRR_dom_sf"/>
</dbReference>
<accession>A0ABS4ITE6</accession>
<gene>
    <name evidence="4" type="ORF">J2Z66_002450</name>
</gene>
<dbReference type="GO" id="GO:0000428">
    <property type="term" value="C:DNA-directed RNA polymerase complex"/>
    <property type="evidence" value="ECO:0007669"/>
    <property type="project" value="UniProtKB-KW"/>
</dbReference>
<organism evidence="4 5">
    <name type="scientific">Paenibacillus eucommiae</name>
    <dbReference type="NCBI Taxonomy" id="1355755"/>
    <lineage>
        <taxon>Bacteria</taxon>
        <taxon>Bacillati</taxon>
        <taxon>Bacillota</taxon>
        <taxon>Bacilli</taxon>
        <taxon>Bacillales</taxon>
        <taxon>Paenibacillaceae</taxon>
        <taxon>Paenibacillus</taxon>
    </lineage>
</organism>
<protein>
    <submittedName>
        <fullName evidence="4">DNA-directed RNA polymerase subunit RPC12/RpoP</fullName>
    </submittedName>
</protein>
<keyword evidence="5" id="KW-1185">Reference proteome</keyword>
<keyword evidence="3" id="KW-0472">Membrane</keyword>
<comment type="caution">
    <text evidence="4">The sequence shown here is derived from an EMBL/GenBank/DDBJ whole genome shotgun (WGS) entry which is preliminary data.</text>
</comment>
<dbReference type="EMBL" id="JAGGLB010000006">
    <property type="protein sequence ID" value="MBP1990844.1"/>
    <property type="molecule type" value="Genomic_DNA"/>
</dbReference>
<reference evidence="4 5" key="1">
    <citation type="submission" date="2021-03" db="EMBL/GenBank/DDBJ databases">
        <title>Genomic Encyclopedia of Type Strains, Phase IV (KMG-IV): sequencing the most valuable type-strain genomes for metagenomic binning, comparative biology and taxonomic classification.</title>
        <authorList>
            <person name="Goeker M."/>
        </authorList>
    </citation>
    <scope>NUCLEOTIDE SEQUENCE [LARGE SCALE GENOMIC DNA]</scope>
    <source>
        <strain evidence="4 5">DSM 26048</strain>
    </source>
</reference>
<dbReference type="InterPro" id="IPR001611">
    <property type="entry name" value="Leu-rich_rpt"/>
</dbReference>
<evidence type="ECO:0000256" key="2">
    <source>
        <dbReference type="ARBA" id="ARBA00022737"/>
    </source>
</evidence>
<dbReference type="InterPro" id="IPR050836">
    <property type="entry name" value="SDS22/Internalin_LRR"/>
</dbReference>
<dbReference type="Gene3D" id="3.80.10.10">
    <property type="entry name" value="Ribonuclease Inhibitor"/>
    <property type="match status" value="3"/>
</dbReference>
<evidence type="ECO:0000256" key="1">
    <source>
        <dbReference type="ARBA" id="ARBA00022614"/>
    </source>
</evidence>